<evidence type="ECO:0000313" key="3">
    <source>
        <dbReference type="Proteomes" id="UP001374579"/>
    </source>
</evidence>
<reference evidence="2 3" key="1">
    <citation type="submission" date="2024-02" db="EMBL/GenBank/DDBJ databases">
        <title>Chromosome-scale genome assembly of the rough periwinkle Littorina saxatilis.</title>
        <authorList>
            <person name="De Jode A."/>
            <person name="Faria R."/>
            <person name="Formenti G."/>
            <person name="Sims Y."/>
            <person name="Smith T.P."/>
            <person name="Tracey A."/>
            <person name="Wood J.M.D."/>
            <person name="Zagrodzka Z.B."/>
            <person name="Johannesson K."/>
            <person name="Butlin R.K."/>
            <person name="Leder E.H."/>
        </authorList>
    </citation>
    <scope>NUCLEOTIDE SEQUENCE [LARGE SCALE GENOMIC DNA]</scope>
    <source>
        <strain evidence="2">Snail1</strain>
        <tissue evidence="2">Muscle</tissue>
    </source>
</reference>
<dbReference type="PANTHER" id="PTHR24114:SF50">
    <property type="entry name" value="RNI-LIKE PROTEIN"/>
    <property type="match status" value="1"/>
</dbReference>
<gene>
    <name evidence="2" type="ORF">V1264_018577</name>
</gene>
<feature type="compositionally biased region" description="Acidic residues" evidence="1">
    <location>
        <begin position="125"/>
        <end position="162"/>
    </location>
</feature>
<feature type="region of interest" description="Disordered" evidence="1">
    <location>
        <begin position="104"/>
        <end position="162"/>
    </location>
</feature>
<feature type="compositionally biased region" description="Basic and acidic residues" evidence="1">
    <location>
        <begin position="29"/>
        <end position="44"/>
    </location>
</feature>
<dbReference type="Pfam" id="PF13516">
    <property type="entry name" value="LRR_6"/>
    <property type="match status" value="4"/>
</dbReference>
<keyword evidence="3" id="KW-1185">Reference proteome</keyword>
<dbReference type="AlphaFoldDB" id="A0AAN9BCY8"/>
<dbReference type="Gene3D" id="3.80.10.10">
    <property type="entry name" value="Ribonuclease Inhibitor"/>
    <property type="match status" value="3"/>
</dbReference>
<proteinExistence type="predicted"/>
<dbReference type="Proteomes" id="UP001374579">
    <property type="component" value="Unassembled WGS sequence"/>
</dbReference>
<dbReference type="EMBL" id="JBAMIC010000008">
    <property type="protein sequence ID" value="KAK7103733.1"/>
    <property type="molecule type" value="Genomic_DNA"/>
</dbReference>
<evidence type="ECO:0000256" key="1">
    <source>
        <dbReference type="SAM" id="MobiDB-lite"/>
    </source>
</evidence>
<dbReference type="InterPro" id="IPR032675">
    <property type="entry name" value="LRR_dom_sf"/>
</dbReference>
<name>A0AAN9BCY8_9CAEN</name>
<dbReference type="InterPro" id="IPR001611">
    <property type="entry name" value="Leu-rich_rpt"/>
</dbReference>
<dbReference type="SUPFAM" id="SSF52047">
    <property type="entry name" value="RNI-like"/>
    <property type="match status" value="1"/>
</dbReference>
<feature type="compositionally biased region" description="Polar residues" evidence="1">
    <location>
        <begin position="49"/>
        <end position="68"/>
    </location>
</feature>
<organism evidence="2 3">
    <name type="scientific">Littorina saxatilis</name>
    <dbReference type="NCBI Taxonomy" id="31220"/>
    <lineage>
        <taxon>Eukaryota</taxon>
        <taxon>Metazoa</taxon>
        <taxon>Spiralia</taxon>
        <taxon>Lophotrochozoa</taxon>
        <taxon>Mollusca</taxon>
        <taxon>Gastropoda</taxon>
        <taxon>Caenogastropoda</taxon>
        <taxon>Littorinimorpha</taxon>
        <taxon>Littorinoidea</taxon>
        <taxon>Littorinidae</taxon>
        <taxon>Littorina</taxon>
    </lineage>
</organism>
<dbReference type="SUPFAM" id="SSF47473">
    <property type="entry name" value="EF-hand"/>
    <property type="match status" value="1"/>
</dbReference>
<feature type="region of interest" description="Disordered" evidence="1">
    <location>
        <begin position="1"/>
        <end position="89"/>
    </location>
</feature>
<sequence length="591" mass="66035">MALEEPLTKLPLDMEDEFGGRRLSTVTEQRTEGETTRAPHHDESMEGDATNNPEQHSENYGGQLTSAKGTRMPSLHSQPTLARTPSHLLPEDLREDGVLITELQHDDTARYEGEEEELRDLREGEIEEGQEQEEEEEEEEEEEPKPEGAEYDTDLENEDEEDTLDRAQSYYHKVCGQLTVVPISYFTRHIHDTNLTMRFHGLSNDEAMAIALALKETVDVERLDLGGNWMGADGARAICRLLEENEYITEMGLGDNKLGNAGAQHVCNMLRINGGLRKLTLKGNDFDDRSAGLFAEALENNRYLRELNLSHNRFTEMSAEVLGHAVGQNDNLDVLDLSWNHLRPSGGISISKGIKENVRLKSLNLAWNGLGLEGGNAVVDALLTNQALLELDLTGNRLGLATAKKMAKALTTNDSIRVLKMGNNLITSAGAIALISAINNTDNCEVEELDLTDIEVEYEFLRVLEDTKMKRANFVCRYGQVMRAGNTIDDLGKPGIDPLKKKKQPVVILQEHIEINDMRLIDILRRYDTSGFHTVTPEHFIAALEELAVPYNREELEKAVHHLADSQSGLIYFGDFVAKQTPRPVSVQAES</sequence>
<dbReference type="InterPro" id="IPR011992">
    <property type="entry name" value="EF-hand-dom_pair"/>
</dbReference>
<protein>
    <submittedName>
        <fullName evidence="2">Uncharacterized protein</fullName>
    </submittedName>
</protein>
<dbReference type="SMART" id="SM00368">
    <property type="entry name" value="LRR_RI"/>
    <property type="match status" value="8"/>
</dbReference>
<dbReference type="InterPro" id="IPR052394">
    <property type="entry name" value="LRR-containing"/>
</dbReference>
<comment type="caution">
    <text evidence="2">The sequence shown here is derived from an EMBL/GenBank/DDBJ whole genome shotgun (WGS) entry which is preliminary data.</text>
</comment>
<evidence type="ECO:0000313" key="2">
    <source>
        <dbReference type="EMBL" id="KAK7103733.1"/>
    </source>
</evidence>
<dbReference type="PANTHER" id="PTHR24114">
    <property type="entry name" value="LEUCINE RICH REPEAT FAMILY PROTEIN"/>
    <property type="match status" value="1"/>
</dbReference>
<accession>A0AAN9BCY8</accession>